<organism evidence="7 8">
    <name type="scientific">Thanatephorus cucumeris (strain AG1-IA)</name>
    <name type="common">Rice sheath blight fungus</name>
    <name type="synonym">Rhizoctonia solani</name>
    <dbReference type="NCBI Taxonomy" id="983506"/>
    <lineage>
        <taxon>Eukaryota</taxon>
        <taxon>Fungi</taxon>
        <taxon>Dikarya</taxon>
        <taxon>Basidiomycota</taxon>
        <taxon>Agaricomycotina</taxon>
        <taxon>Agaricomycetes</taxon>
        <taxon>Cantharellales</taxon>
        <taxon>Ceratobasidiaceae</taxon>
        <taxon>Rhizoctonia</taxon>
        <taxon>Rhizoctonia solani AG-1</taxon>
    </lineage>
</organism>
<dbReference type="EMBL" id="AFRT01001800">
    <property type="protein sequence ID" value="ELU39356.1"/>
    <property type="molecule type" value="Genomic_DNA"/>
</dbReference>
<evidence type="ECO:0000313" key="8">
    <source>
        <dbReference type="Proteomes" id="UP000011668"/>
    </source>
</evidence>
<comment type="caution">
    <text evidence="7">The sequence shown here is derived from an EMBL/GenBank/DDBJ whole genome shotgun (WGS) entry which is preliminary data.</text>
</comment>
<evidence type="ECO:0000256" key="2">
    <source>
        <dbReference type="ARBA" id="ARBA00006730"/>
    </source>
</evidence>
<dbReference type="PRINTS" id="PR00411">
    <property type="entry name" value="PNDRDTASEI"/>
</dbReference>
<feature type="domain" description="FAD dependent oxidoreductase" evidence="6">
    <location>
        <begin position="704"/>
        <end position="1048"/>
    </location>
</feature>
<comment type="similarity">
    <text evidence="2">Belongs to the DAMOX/DASOX family.</text>
</comment>
<evidence type="ECO:0000256" key="4">
    <source>
        <dbReference type="ARBA" id="ARBA00022827"/>
    </source>
</evidence>
<dbReference type="PRINTS" id="PR00368">
    <property type="entry name" value="FADPNR"/>
</dbReference>
<dbReference type="InterPro" id="IPR006076">
    <property type="entry name" value="FAD-dep_OxRdtase"/>
</dbReference>
<dbReference type="InterPro" id="IPR023209">
    <property type="entry name" value="DAO"/>
</dbReference>
<dbReference type="GO" id="GO:0005737">
    <property type="term" value="C:cytoplasm"/>
    <property type="evidence" value="ECO:0007669"/>
    <property type="project" value="TreeGrafter"/>
</dbReference>
<dbReference type="Proteomes" id="UP000011668">
    <property type="component" value="Unassembled WGS sequence"/>
</dbReference>
<keyword evidence="8" id="KW-1185">Reference proteome</keyword>
<dbReference type="STRING" id="983506.L8WMJ1"/>
<dbReference type="Gene3D" id="3.30.9.10">
    <property type="entry name" value="D-Amino Acid Oxidase, subunit A, domain 2"/>
    <property type="match status" value="1"/>
</dbReference>
<keyword evidence="4" id="KW-0274">FAD</keyword>
<sequence length="1053" mass="116295">MSQQLQKYLVHSAWGLPLDVYLAYAKKLPPPLPPHPDKVNDSLDLISAGKASLRDLETCLSLVNNQNEIKVFMREGLLTGCVTALRRYCEENPLIKHAYGLLCLRSLALITEVALLECVNPQNLTSVTQNARSHSILTRNVALVLQSWMAPQYDYPLKQKRHLRDLQWFTDFGSNQLICLPKFGRLAARDIEFILETLVSNSEHSVLRHMFMWTITRLRDAGSSLRLTSNDANELRTVIECFIDKTYIPNIPSMEFMATHDVAGLTDFVVDGFKPEVLDMAIPLLEALFSRIWAEIEDGDPPDNEAVTRLTASSLIFDWTALLALLLDEVDLVDLLGRVLLLHVKVTEDKRKSEFAGAARVTATMRAIYDCAPELVAYTFNEKFGDWLKTLRWISFQHPPQGPDVHNDIGLEQAHRKEVWMEIGMALGYDDKLFECDNPRCPGGDYAIVVCERCKGAAYCTLNCQRVVHTGVPAFLLPNTRADLRFGARICHSWYQVLWHMNNIVVGHCQQLVILLCFREIMATLFSMRAQANRACIQVASVQEPKPANISSPTMSQVIVIGAGVVGLSTAIRIQELGHTVTIVAECLPGDKKSIDFTSPWAGAHHVSLAGGDMRQQGGFRNGPGNFQSHVGNVRAQQPRREVLHANSTTRAFLWNQGGLSRVGCYARATLFSMRAQANRACIQVASVQEPKPANISSPTMSQVIVIGAGVVGLSTAIRIQELGHTVTIVAECLPGDKKSIDFTSPWAGAHHVSLAGGDMRQQGMDRETFKVMWEMSEPNNPAERCFMRIPQQEHFCGTKEAYQGLDVMPEMRQEELTQGADSGAAFNTITIDTPVYLPYLLSTFLGKGGGVVRAKIMHVSQVAQGAFTSTKPDAIVVCAGIGARNLGGVEDKDVYPVRGQVVLIRAPWVKFGRTKSESDDTWTYVIPRRSGDVILGGTKGVNDWYPLARPATIDDIISRTLAIAPEIAPPFSREGGKTPTAEDVKGIMIESGCGFRPVRKGGIRLETGSVEWVDEGVRKQTPLVFNYGHGGYGYQSSWGSAKLTVDLLKGVL</sequence>
<reference evidence="7 8" key="1">
    <citation type="journal article" date="2013" name="Nat. Commun.">
        <title>The evolution and pathogenic mechanisms of the rice sheath blight pathogen.</title>
        <authorList>
            <person name="Zheng A."/>
            <person name="Lin R."/>
            <person name="Xu L."/>
            <person name="Qin P."/>
            <person name="Tang C."/>
            <person name="Ai P."/>
            <person name="Zhang D."/>
            <person name="Liu Y."/>
            <person name="Sun Z."/>
            <person name="Feng H."/>
            <person name="Wang Y."/>
            <person name="Chen Y."/>
            <person name="Liang X."/>
            <person name="Fu R."/>
            <person name="Li Q."/>
            <person name="Zhang J."/>
            <person name="Yu X."/>
            <person name="Xie Z."/>
            <person name="Ding L."/>
            <person name="Guan P."/>
            <person name="Tang J."/>
            <person name="Liang Y."/>
            <person name="Wang S."/>
            <person name="Deng Q."/>
            <person name="Li S."/>
            <person name="Zhu J."/>
            <person name="Wang L."/>
            <person name="Liu H."/>
            <person name="Li P."/>
        </authorList>
    </citation>
    <scope>NUCLEOTIDE SEQUENCE [LARGE SCALE GENOMIC DNA]</scope>
    <source>
        <strain evidence="8">AG-1 IA</strain>
    </source>
</reference>
<comment type="cofactor">
    <cofactor evidence="1">
        <name>FAD</name>
        <dbReference type="ChEBI" id="CHEBI:57692"/>
    </cofactor>
</comment>
<keyword evidence="5" id="KW-0560">Oxidoreductase</keyword>
<accession>L8WMJ1</accession>
<evidence type="ECO:0000256" key="1">
    <source>
        <dbReference type="ARBA" id="ARBA00001974"/>
    </source>
</evidence>
<dbReference type="GO" id="GO:0019478">
    <property type="term" value="P:D-amino acid catabolic process"/>
    <property type="evidence" value="ECO:0007669"/>
    <property type="project" value="TreeGrafter"/>
</dbReference>
<dbReference type="Gene3D" id="3.40.50.720">
    <property type="entry name" value="NAD(P)-binding Rossmann-like Domain"/>
    <property type="match status" value="2"/>
</dbReference>
<dbReference type="SUPFAM" id="SSF54373">
    <property type="entry name" value="FAD-linked reductases, C-terminal domain"/>
    <property type="match status" value="1"/>
</dbReference>
<name>L8WMJ1_THACA</name>
<dbReference type="OrthoDB" id="3213552at2759"/>
<gene>
    <name evidence="7" type="ORF">AG1IA_06610</name>
</gene>
<keyword evidence="3" id="KW-0285">Flavoprotein</keyword>
<dbReference type="HOGENOM" id="CLU_290553_0_0_1"/>
<dbReference type="AlphaFoldDB" id="L8WMJ1"/>
<dbReference type="SUPFAM" id="SSF51971">
    <property type="entry name" value="Nucleotide-binding domain"/>
    <property type="match status" value="2"/>
</dbReference>
<dbReference type="GO" id="GO:0003884">
    <property type="term" value="F:D-amino-acid oxidase activity"/>
    <property type="evidence" value="ECO:0007669"/>
    <property type="project" value="InterPro"/>
</dbReference>
<dbReference type="GO" id="GO:0071949">
    <property type="term" value="F:FAD binding"/>
    <property type="evidence" value="ECO:0007669"/>
    <property type="project" value="InterPro"/>
</dbReference>
<proteinExistence type="inferred from homology"/>
<dbReference type="PANTHER" id="PTHR11530:SF11">
    <property type="entry name" value="D-ASPARTATE OXIDASE"/>
    <property type="match status" value="1"/>
</dbReference>
<dbReference type="Pfam" id="PF01266">
    <property type="entry name" value="DAO"/>
    <property type="match status" value="1"/>
</dbReference>
<evidence type="ECO:0000256" key="5">
    <source>
        <dbReference type="ARBA" id="ARBA00023002"/>
    </source>
</evidence>
<dbReference type="PANTHER" id="PTHR11530">
    <property type="entry name" value="D-AMINO ACID OXIDASE"/>
    <property type="match status" value="1"/>
</dbReference>
<evidence type="ECO:0000256" key="3">
    <source>
        <dbReference type="ARBA" id="ARBA00022630"/>
    </source>
</evidence>
<evidence type="ECO:0000313" key="7">
    <source>
        <dbReference type="EMBL" id="ELU39356.1"/>
    </source>
</evidence>
<protein>
    <submittedName>
        <fullName evidence="7">DAO domain-containing protein</fullName>
    </submittedName>
</protein>
<evidence type="ECO:0000259" key="6">
    <source>
        <dbReference type="Pfam" id="PF01266"/>
    </source>
</evidence>